<name>A0A2G8JTJ1_STIJA</name>
<protein>
    <submittedName>
        <fullName evidence="2">Uncharacterized protein</fullName>
    </submittedName>
</protein>
<dbReference type="EMBL" id="MRZV01001282">
    <property type="protein sequence ID" value="PIK39053.1"/>
    <property type="molecule type" value="Genomic_DNA"/>
</dbReference>
<reference evidence="2 3" key="1">
    <citation type="journal article" date="2017" name="PLoS Biol.">
        <title>The sea cucumber genome provides insights into morphological evolution and visceral regeneration.</title>
        <authorList>
            <person name="Zhang X."/>
            <person name="Sun L."/>
            <person name="Yuan J."/>
            <person name="Sun Y."/>
            <person name="Gao Y."/>
            <person name="Zhang L."/>
            <person name="Li S."/>
            <person name="Dai H."/>
            <person name="Hamel J.F."/>
            <person name="Liu C."/>
            <person name="Yu Y."/>
            <person name="Liu S."/>
            <person name="Lin W."/>
            <person name="Guo K."/>
            <person name="Jin S."/>
            <person name="Xu P."/>
            <person name="Storey K.B."/>
            <person name="Huan P."/>
            <person name="Zhang T."/>
            <person name="Zhou Y."/>
            <person name="Zhang J."/>
            <person name="Lin C."/>
            <person name="Li X."/>
            <person name="Xing L."/>
            <person name="Huo D."/>
            <person name="Sun M."/>
            <person name="Wang L."/>
            <person name="Mercier A."/>
            <person name="Li F."/>
            <person name="Yang H."/>
            <person name="Xiang J."/>
        </authorList>
    </citation>
    <scope>NUCLEOTIDE SEQUENCE [LARGE SCALE GENOMIC DNA]</scope>
    <source>
        <strain evidence="2">Shaxun</strain>
        <tissue evidence="2">Muscle</tissue>
    </source>
</reference>
<gene>
    <name evidence="2" type="ORF">BSL78_24111</name>
</gene>
<dbReference type="Proteomes" id="UP000230750">
    <property type="component" value="Unassembled WGS sequence"/>
</dbReference>
<accession>A0A2G8JTJ1</accession>
<evidence type="ECO:0000313" key="3">
    <source>
        <dbReference type="Proteomes" id="UP000230750"/>
    </source>
</evidence>
<evidence type="ECO:0000313" key="2">
    <source>
        <dbReference type="EMBL" id="PIK39053.1"/>
    </source>
</evidence>
<evidence type="ECO:0000256" key="1">
    <source>
        <dbReference type="SAM" id="MobiDB-lite"/>
    </source>
</evidence>
<dbReference type="AlphaFoldDB" id="A0A2G8JTJ1"/>
<comment type="caution">
    <text evidence="2">The sequence shown here is derived from an EMBL/GenBank/DDBJ whole genome shotgun (WGS) entry which is preliminary data.</text>
</comment>
<dbReference type="OrthoDB" id="6417920at2759"/>
<sequence length="263" mass="30193">MDATNQKIVAASCLEDLEVIAAEEILNEGEREQFFERMCDFLRPEDQPSDNVSSSQRERDMVREWLNESELPKMDALETVVLDWLVDGGECEGVTDEEMISVIPTLPPVHESASTAPIRQQDTDQDIVGRINKGSLPSGLSTQAPPEQTGEGRKPLREEEEEDIDSSSEHDTSQDSFSNYDVSEFYNIDILIKSELQYFFEMVQSVNEKKQPPVVTVTDTHKITRDVKRRKIVNKTMKKDYRVVYDKRIILDEFRTVPYGFDF</sequence>
<keyword evidence="3" id="KW-1185">Reference proteome</keyword>
<organism evidence="2 3">
    <name type="scientific">Stichopus japonicus</name>
    <name type="common">Sea cucumber</name>
    <dbReference type="NCBI Taxonomy" id="307972"/>
    <lineage>
        <taxon>Eukaryota</taxon>
        <taxon>Metazoa</taxon>
        <taxon>Echinodermata</taxon>
        <taxon>Eleutherozoa</taxon>
        <taxon>Echinozoa</taxon>
        <taxon>Holothuroidea</taxon>
        <taxon>Aspidochirotacea</taxon>
        <taxon>Aspidochirotida</taxon>
        <taxon>Stichopodidae</taxon>
        <taxon>Apostichopus</taxon>
    </lineage>
</organism>
<feature type="region of interest" description="Disordered" evidence="1">
    <location>
        <begin position="129"/>
        <end position="176"/>
    </location>
</feature>
<proteinExistence type="predicted"/>